<dbReference type="Pfam" id="PF00632">
    <property type="entry name" value="HECT"/>
    <property type="match status" value="1"/>
</dbReference>
<organism evidence="4 5">
    <name type="scientific">Racocetra fulgida</name>
    <dbReference type="NCBI Taxonomy" id="60492"/>
    <lineage>
        <taxon>Eukaryota</taxon>
        <taxon>Fungi</taxon>
        <taxon>Fungi incertae sedis</taxon>
        <taxon>Mucoromycota</taxon>
        <taxon>Glomeromycotina</taxon>
        <taxon>Glomeromycetes</taxon>
        <taxon>Diversisporales</taxon>
        <taxon>Gigasporaceae</taxon>
        <taxon>Racocetra</taxon>
    </lineage>
</organism>
<dbReference type="AlphaFoldDB" id="A0A9N9JJG4"/>
<dbReference type="InterPro" id="IPR000569">
    <property type="entry name" value="HECT_dom"/>
</dbReference>
<keyword evidence="5" id="KW-1185">Reference proteome</keyword>
<name>A0A9N9JJG4_9GLOM</name>
<evidence type="ECO:0000256" key="1">
    <source>
        <dbReference type="ARBA" id="ARBA00022786"/>
    </source>
</evidence>
<dbReference type="OrthoDB" id="423283at2759"/>
<keyword evidence="1 2" id="KW-0833">Ubl conjugation pathway</keyword>
<comment type="caution">
    <text evidence="4">The sequence shown here is derived from an EMBL/GenBank/DDBJ whole genome shotgun (WGS) entry which is preliminary data.</text>
</comment>
<dbReference type="PROSITE" id="PS50237">
    <property type="entry name" value="HECT"/>
    <property type="match status" value="1"/>
</dbReference>
<comment type="caution">
    <text evidence="2">Lacks conserved residue(s) required for the propagation of feature annotation.</text>
</comment>
<feature type="domain" description="HECT" evidence="3">
    <location>
        <begin position="41"/>
        <end position="118"/>
    </location>
</feature>
<protein>
    <submittedName>
        <fullName evidence="4">3537_t:CDS:1</fullName>
    </submittedName>
</protein>
<dbReference type="InterPro" id="IPR035983">
    <property type="entry name" value="Hect_E3_ubiquitin_ligase"/>
</dbReference>
<dbReference type="Proteomes" id="UP000789396">
    <property type="component" value="Unassembled WGS sequence"/>
</dbReference>
<sequence length="118" mass="13823">MIESVYPSFGSNLRKILNNNDLDETDCIPYDIMTGRTTSVVKAFKEGFNRVFPIEVMREYTATEFALYFLHQGGDGDWSIETLRQYVQPYDTNTNNEEVEKVIQIMAEYDTDNRKRFL</sequence>
<dbReference type="SUPFAM" id="SSF56204">
    <property type="entry name" value="Hect, E3 ligase catalytic domain"/>
    <property type="match status" value="1"/>
</dbReference>
<evidence type="ECO:0000256" key="2">
    <source>
        <dbReference type="PROSITE-ProRule" id="PRU00104"/>
    </source>
</evidence>
<evidence type="ECO:0000313" key="4">
    <source>
        <dbReference type="EMBL" id="CAG8785530.1"/>
    </source>
</evidence>
<reference evidence="4" key="1">
    <citation type="submission" date="2021-06" db="EMBL/GenBank/DDBJ databases">
        <authorList>
            <person name="Kallberg Y."/>
            <person name="Tangrot J."/>
            <person name="Rosling A."/>
        </authorList>
    </citation>
    <scope>NUCLEOTIDE SEQUENCE</scope>
    <source>
        <strain evidence="4">IN212</strain>
    </source>
</reference>
<proteinExistence type="predicted"/>
<accession>A0A9N9JJG4</accession>
<evidence type="ECO:0000259" key="3">
    <source>
        <dbReference type="PROSITE" id="PS50237"/>
    </source>
</evidence>
<dbReference type="GO" id="GO:0004842">
    <property type="term" value="F:ubiquitin-protein transferase activity"/>
    <property type="evidence" value="ECO:0007669"/>
    <property type="project" value="InterPro"/>
</dbReference>
<dbReference type="EMBL" id="CAJVPZ010056313">
    <property type="protein sequence ID" value="CAG8785530.1"/>
    <property type="molecule type" value="Genomic_DNA"/>
</dbReference>
<gene>
    <name evidence="4" type="ORF">RFULGI_LOCUS16214</name>
</gene>
<feature type="non-terminal residue" evidence="4">
    <location>
        <position position="118"/>
    </location>
</feature>
<evidence type="ECO:0000313" key="5">
    <source>
        <dbReference type="Proteomes" id="UP000789396"/>
    </source>
</evidence>